<evidence type="ECO:0000313" key="14">
    <source>
        <dbReference type="EMBL" id="OXA53550.1"/>
    </source>
</evidence>
<organism evidence="14 15">
    <name type="scientific">Folsomia candida</name>
    <name type="common">Springtail</name>
    <dbReference type="NCBI Taxonomy" id="158441"/>
    <lineage>
        <taxon>Eukaryota</taxon>
        <taxon>Metazoa</taxon>
        <taxon>Ecdysozoa</taxon>
        <taxon>Arthropoda</taxon>
        <taxon>Hexapoda</taxon>
        <taxon>Collembola</taxon>
        <taxon>Entomobryomorpha</taxon>
        <taxon>Isotomoidea</taxon>
        <taxon>Isotomidae</taxon>
        <taxon>Proisotominae</taxon>
        <taxon>Folsomia</taxon>
    </lineage>
</organism>
<feature type="compositionally biased region" description="Basic and acidic residues" evidence="13">
    <location>
        <begin position="454"/>
        <end position="469"/>
    </location>
</feature>
<dbReference type="Proteomes" id="UP000198287">
    <property type="component" value="Unassembled WGS sequence"/>
</dbReference>
<evidence type="ECO:0000256" key="6">
    <source>
        <dbReference type="ARBA" id="ARBA00022868"/>
    </source>
</evidence>
<comment type="subcellular location">
    <subcellularLocation>
        <location evidence="1">Cell junction</location>
        <location evidence="1">Gap junction</location>
    </subcellularLocation>
    <subcellularLocation>
        <location evidence="2 12">Cell membrane</location>
        <topology evidence="2 12">Multi-pass membrane protein</topology>
    </subcellularLocation>
</comment>
<protein>
    <recommendedName>
        <fullName evidence="12">Innexin</fullName>
    </recommendedName>
</protein>
<dbReference type="GO" id="GO:0005921">
    <property type="term" value="C:gap junction"/>
    <property type="evidence" value="ECO:0007669"/>
    <property type="project" value="UniProtKB-SubCell"/>
</dbReference>
<evidence type="ECO:0000256" key="1">
    <source>
        <dbReference type="ARBA" id="ARBA00004610"/>
    </source>
</evidence>
<comment type="caution">
    <text evidence="14">The sequence shown here is derived from an EMBL/GenBank/DDBJ whole genome shotgun (WGS) entry which is preliminary data.</text>
</comment>
<dbReference type="PRINTS" id="PR01262">
    <property type="entry name" value="INNEXIN"/>
</dbReference>
<feature type="non-terminal residue" evidence="14">
    <location>
        <position position="1"/>
    </location>
</feature>
<feature type="transmembrane region" description="Helical" evidence="12">
    <location>
        <begin position="108"/>
        <end position="130"/>
    </location>
</feature>
<evidence type="ECO:0000256" key="3">
    <source>
        <dbReference type="ARBA" id="ARBA00022448"/>
    </source>
</evidence>
<evidence type="ECO:0000256" key="4">
    <source>
        <dbReference type="ARBA" id="ARBA00022475"/>
    </source>
</evidence>
<keyword evidence="7" id="KW-0965">Cell junction</keyword>
<comment type="function">
    <text evidence="12">Structural component of the gap junctions.</text>
</comment>
<keyword evidence="5 12" id="KW-0812">Transmembrane</keyword>
<evidence type="ECO:0000256" key="9">
    <source>
        <dbReference type="ARBA" id="ARBA00023065"/>
    </source>
</evidence>
<evidence type="ECO:0000256" key="7">
    <source>
        <dbReference type="ARBA" id="ARBA00022949"/>
    </source>
</evidence>
<dbReference type="Pfam" id="PF00876">
    <property type="entry name" value="Innexin"/>
    <property type="match status" value="1"/>
</dbReference>
<feature type="region of interest" description="Disordered" evidence="13">
    <location>
        <begin position="433"/>
        <end position="521"/>
    </location>
</feature>
<name>A0A226E8B1_FOLCA</name>
<proteinExistence type="inferred from homology"/>
<gene>
    <name evidence="12" type="primary">inx</name>
    <name evidence="14" type="ORF">Fcan01_10546</name>
</gene>
<evidence type="ECO:0000256" key="12">
    <source>
        <dbReference type="RuleBase" id="RU010713"/>
    </source>
</evidence>
<keyword evidence="11 12" id="KW-0407">Ion channel</keyword>
<evidence type="ECO:0000256" key="10">
    <source>
        <dbReference type="ARBA" id="ARBA00023136"/>
    </source>
</evidence>
<dbReference type="GO" id="GO:0005886">
    <property type="term" value="C:plasma membrane"/>
    <property type="evidence" value="ECO:0007669"/>
    <property type="project" value="UniProtKB-SubCell"/>
</dbReference>
<reference evidence="14 15" key="1">
    <citation type="submission" date="2015-12" db="EMBL/GenBank/DDBJ databases">
        <title>The genome of Folsomia candida.</title>
        <authorList>
            <person name="Faddeeva A."/>
            <person name="Derks M.F."/>
            <person name="Anvar Y."/>
            <person name="Smit S."/>
            <person name="Van Straalen N."/>
            <person name="Roelofs D."/>
        </authorList>
    </citation>
    <scope>NUCLEOTIDE SEQUENCE [LARGE SCALE GENOMIC DNA]</scope>
    <source>
        <strain evidence="14 15">VU population</strain>
        <tissue evidence="14">Whole body</tissue>
    </source>
</reference>
<accession>A0A226E8B1</accession>
<dbReference type="PANTHER" id="PTHR11893:SF36">
    <property type="entry name" value="INNEXIN-5"/>
    <property type="match status" value="1"/>
</dbReference>
<dbReference type="OrthoDB" id="7771875at2759"/>
<feature type="compositionally biased region" description="Polar residues" evidence="13">
    <location>
        <begin position="504"/>
        <end position="513"/>
    </location>
</feature>
<keyword evidence="8 12" id="KW-1133">Transmembrane helix</keyword>
<comment type="similarity">
    <text evidence="12">Belongs to the pannexin family.</text>
</comment>
<keyword evidence="3 12" id="KW-0813">Transport</keyword>
<dbReference type="AlphaFoldDB" id="A0A226E8B1"/>
<keyword evidence="10 12" id="KW-0472">Membrane</keyword>
<evidence type="ECO:0000256" key="13">
    <source>
        <dbReference type="SAM" id="MobiDB-lite"/>
    </source>
</evidence>
<feature type="compositionally biased region" description="Low complexity" evidence="13">
    <location>
        <begin position="489"/>
        <end position="503"/>
    </location>
</feature>
<evidence type="ECO:0000256" key="2">
    <source>
        <dbReference type="ARBA" id="ARBA00004651"/>
    </source>
</evidence>
<keyword evidence="15" id="KW-1185">Reference proteome</keyword>
<evidence type="ECO:0000313" key="15">
    <source>
        <dbReference type="Proteomes" id="UP000198287"/>
    </source>
</evidence>
<keyword evidence="9 12" id="KW-0406">Ion transport</keyword>
<evidence type="ECO:0000256" key="11">
    <source>
        <dbReference type="ARBA" id="ARBA00023303"/>
    </source>
</evidence>
<dbReference type="InterPro" id="IPR000990">
    <property type="entry name" value="Innexin"/>
</dbReference>
<feature type="transmembrane region" description="Helical" evidence="12">
    <location>
        <begin position="267"/>
        <end position="293"/>
    </location>
</feature>
<dbReference type="GO" id="GO:0034220">
    <property type="term" value="P:monoatomic ion transmembrane transport"/>
    <property type="evidence" value="ECO:0007669"/>
    <property type="project" value="UniProtKB-KW"/>
</dbReference>
<comment type="caution">
    <text evidence="12">Lacks conserved residue(s) required for the propagation of feature annotation.</text>
</comment>
<evidence type="ECO:0000256" key="5">
    <source>
        <dbReference type="ARBA" id="ARBA00022692"/>
    </source>
</evidence>
<dbReference type="GO" id="GO:0005243">
    <property type="term" value="F:gap junction channel activity"/>
    <property type="evidence" value="ECO:0007669"/>
    <property type="project" value="TreeGrafter"/>
</dbReference>
<dbReference type="EMBL" id="LNIX01000005">
    <property type="protein sequence ID" value="OXA53550.1"/>
    <property type="molecule type" value="Genomic_DNA"/>
</dbReference>
<dbReference type="PANTHER" id="PTHR11893">
    <property type="entry name" value="INNEXIN"/>
    <property type="match status" value="1"/>
</dbReference>
<evidence type="ECO:0000256" key="8">
    <source>
        <dbReference type="ARBA" id="ARBA00022989"/>
    </source>
</evidence>
<keyword evidence="4" id="KW-1003">Cell membrane</keyword>
<sequence length="521" mass="59670">EMPVTLTSVLGFIPNALWAPLKKFITKDGVVTFDLAFKISTKYTPALLIVGVCLSFANHVNSDLNDYCWNHDTFLVLKALEPEMQGEVSYPGVSGYRKDRDGVIRQRYYKIVWMILVKLAIFSFLPYFFWRARGVTKIKPLLDVSSDVTEDITEHEIRVKFFLESVGFNDTFGIYYIFCKLFATLTPVGEYVYLCGVIGPRYRYFGVQVFAHFLDETAPWPNPMDVLFPKMAKCNWIVYGFGGDSEVKSAICQLPMNNLTQWTFFVFWWWMAFTFVVNILSLLRVSLFMCGLYRRFSYRKFVSRACRDDVEKGRSSRDQGTGKLKKFSKSDIIMVKLSFGDVMVLSFIKRNLQEWEFRELIRTLVTTKNHVLQMRSPTISKPHKNPLSFKKAKQEKLEMGFIMPNSSSPQISIAPSAPLPYSDQSTEIIIDEQEEDSISSDPLPPVWPVLKAPVKVERRSTSKDLESKSKNKTKDKKNTGSFSTWADESASNSNTTSYHSSYTPANANYNTDDNGTDADWA</sequence>
<keyword evidence="6" id="KW-0303">Gap junction</keyword>
<dbReference type="PROSITE" id="PS51013">
    <property type="entry name" value="PANNEXIN"/>
    <property type="match status" value="1"/>
</dbReference>